<reference evidence="3 4" key="1">
    <citation type="submission" date="2021-06" db="EMBL/GenBank/DDBJ databases">
        <title>Genome-based taxonomic framework of Microbacterium strains isolated from marine environment, the description of four new species and reclassification of four preexisting species.</title>
        <authorList>
            <person name="Lee S.D."/>
            <person name="Kim S.-M."/>
            <person name="Byeon Y.-S."/>
            <person name="Yang H.L."/>
            <person name="Kim I.S."/>
        </authorList>
    </citation>
    <scope>NUCLEOTIDE SEQUENCE [LARGE SCALE GENOMIC DNA]</scope>
    <source>
        <strain evidence="3 4">KACC 20514</strain>
    </source>
</reference>
<comment type="caution">
    <text evidence="3">The sequence shown here is derived from an EMBL/GenBank/DDBJ whole genome shotgun (WGS) entry which is preliminary data.</text>
</comment>
<dbReference type="Gene3D" id="1.20.140.10">
    <property type="entry name" value="Butyryl-CoA Dehydrogenase, subunit A, domain 3"/>
    <property type="match status" value="1"/>
</dbReference>
<dbReference type="AlphaFoldDB" id="A0AAJ2HGT9"/>
<dbReference type="EMBL" id="JAHWXH010000001">
    <property type="protein sequence ID" value="MDS0244220.1"/>
    <property type="molecule type" value="Genomic_DNA"/>
</dbReference>
<protein>
    <submittedName>
        <fullName evidence="3">Acyl-CoA dehydrogenase family protein</fullName>
    </submittedName>
</protein>
<accession>A0AAJ2HGT9</accession>
<sequence length="459" mass="47346">MSTATVLESLLGDPFDDGLLPFAQTVSDEERSRLRGEAGDALRATGLVASLLLPRSVGGSCETMRAAVAEGRALFRRDPASGLELVTAPLALHATAVDASDPVAAEAFGVLLSGGGAAATLAESRQPPRVRGGLLRGRTPLLVAPETAASWYIPSVGHDGAELLAICPAQESLVLDPPTGTVGLRGTRFATATALDAPVLALPHGPQGRERARAVLAAMAIATLDTSLRLAVRYAAGRELYGGTVLDIPHARGLIAEVHTDLLIADALADSALEAMDAGEPDAAKESAVVALVPRLLTDAMRSLSVLFGSTFYARVAPYAVFETLLRDVDALALAGLGRHPSDTSVATLAAVEVHSDDGALGPAREALGMEGRTGGGEVASALEAATILAWDACDRRHASGEAAASSTWLEAASIRLRRRLRGHGAVLSDAMIEGAITDVVASADQQRSMTFDRVPVFG</sequence>
<dbReference type="Proteomes" id="UP001183582">
    <property type="component" value="Unassembled WGS sequence"/>
</dbReference>
<dbReference type="GeneID" id="301456796"/>
<gene>
    <name evidence="3" type="ORF">KZC50_01180</name>
</gene>
<name>A0AAJ2HGT9_9MICO</name>
<dbReference type="SUPFAM" id="SSF47203">
    <property type="entry name" value="Acyl-CoA dehydrogenase C-terminal domain-like"/>
    <property type="match status" value="1"/>
</dbReference>
<evidence type="ECO:0000313" key="4">
    <source>
        <dbReference type="Proteomes" id="UP001183582"/>
    </source>
</evidence>
<keyword evidence="1" id="KW-0285">Flavoprotein</keyword>
<dbReference type="Pfam" id="PF00441">
    <property type="entry name" value="Acyl-CoA_dh_1"/>
    <property type="match status" value="1"/>
</dbReference>
<organism evidence="3 4">
    <name type="scientific">Microbacterium aurantiacum</name>
    <dbReference type="NCBI Taxonomy" id="162393"/>
    <lineage>
        <taxon>Bacteria</taxon>
        <taxon>Bacillati</taxon>
        <taxon>Actinomycetota</taxon>
        <taxon>Actinomycetes</taxon>
        <taxon>Micrococcales</taxon>
        <taxon>Microbacteriaceae</taxon>
        <taxon>Microbacterium</taxon>
    </lineage>
</organism>
<dbReference type="RefSeq" id="WP_310890309.1">
    <property type="nucleotide sequence ID" value="NZ_BAAAGR010000001.1"/>
</dbReference>
<dbReference type="InterPro" id="IPR036250">
    <property type="entry name" value="AcylCo_DH-like_C"/>
</dbReference>
<evidence type="ECO:0000256" key="1">
    <source>
        <dbReference type="ARBA" id="ARBA00022630"/>
    </source>
</evidence>
<feature type="domain" description="Acyl-CoA dehydrogenase/oxidase C-terminal" evidence="2">
    <location>
        <begin position="211"/>
        <end position="335"/>
    </location>
</feature>
<dbReference type="GO" id="GO:0016627">
    <property type="term" value="F:oxidoreductase activity, acting on the CH-CH group of donors"/>
    <property type="evidence" value="ECO:0007669"/>
    <property type="project" value="InterPro"/>
</dbReference>
<dbReference type="InterPro" id="IPR009075">
    <property type="entry name" value="AcylCo_DH/oxidase_C"/>
</dbReference>
<evidence type="ECO:0000259" key="2">
    <source>
        <dbReference type="Pfam" id="PF00441"/>
    </source>
</evidence>
<proteinExistence type="predicted"/>
<evidence type="ECO:0000313" key="3">
    <source>
        <dbReference type="EMBL" id="MDS0244220.1"/>
    </source>
</evidence>